<dbReference type="Proteomes" id="UP000675940">
    <property type="component" value="Unassembled WGS sequence"/>
</dbReference>
<dbReference type="AlphaFoldDB" id="A0A940S2D0"/>
<sequence length="88" mass="9949">MKKPRHYVSDHALVRYMERGLGLDVERLRRDLGRRVDAAAGSATGMNAVNIDGMHYRIKETTVITCCRANTPPNGKGGPRRRREIDDE</sequence>
<proteinExistence type="predicted"/>
<accession>A0A940S2D0</accession>
<keyword evidence="3" id="KW-1185">Reference proteome</keyword>
<evidence type="ECO:0000313" key="3">
    <source>
        <dbReference type="Proteomes" id="UP000675940"/>
    </source>
</evidence>
<name>A0A940S2D0_9RHOB</name>
<organism evidence="2 3">
    <name type="scientific">Sagittula salina</name>
    <dbReference type="NCBI Taxonomy" id="2820268"/>
    <lineage>
        <taxon>Bacteria</taxon>
        <taxon>Pseudomonadati</taxon>
        <taxon>Pseudomonadota</taxon>
        <taxon>Alphaproteobacteria</taxon>
        <taxon>Rhodobacterales</taxon>
        <taxon>Roseobacteraceae</taxon>
        <taxon>Sagittula</taxon>
    </lineage>
</organism>
<dbReference type="RefSeq" id="WP_209361912.1">
    <property type="nucleotide sequence ID" value="NZ_JAGISH010000009.1"/>
</dbReference>
<reference evidence="2" key="1">
    <citation type="submission" date="2021-03" db="EMBL/GenBank/DDBJ databases">
        <title>Sagittula salina sp. nov. strain M10.9X isolated from the marine waste.</title>
        <authorList>
            <person name="Satari L."/>
            <person name="Molina-Menor E."/>
            <person name="Vidal-Verdu A."/>
            <person name="Pascual J."/>
            <person name="Pereto J."/>
            <person name="Porcar M."/>
        </authorList>
    </citation>
    <scope>NUCLEOTIDE SEQUENCE</scope>
    <source>
        <strain evidence="2">M10.9X</strain>
    </source>
</reference>
<evidence type="ECO:0000313" key="2">
    <source>
        <dbReference type="EMBL" id="MBP0483962.1"/>
    </source>
</evidence>
<gene>
    <name evidence="2" type="ORF">J5474_15890</name>
</gene>
<comment type="caution">
    <text evidence="2">The sequence shown here is derived from an EMBL/GenBank/DDBJ whole genome shotgun (WGS) entry which is preliminary data.</text>
</comment>
<evidence type="ECO:0000256" key="1">
    <source>
        <dbReference type="SAM" id="MobiDB-lite"/>
    </source>
</evidence>
<protein>
    <submittedName>
        <fullName evidence="2">Uncharacterized protein</fullName>
    </submittedName>
</protein>
<feature type="region of interest" description="Disordered" evidence="1">
    <location>
        <begin position="67"/>
        <end position="88"/>
    </location>
</feature>
<dbReference type="EMBL" id="JAGISH010000009">
    <property type="protein sequence ID" value="MBP0483962.1"/>
    <property type="molecule type" value="Genomic_DNA"/>
</dbReference>